<organism evidence="1 2">
    <name type="scientific">Candidatus Methylacidithermus pantelleriae</name>
    <dbReference type="NCBI Taxonomy" id="2744239"/>
    <lineage>
        <taxon>Bacteria</taxon>
        <taxon>Pseudomonadati</taxon>
        <taxon>Verrucomicrobiota</taxon>
        <taxon>Methylacidiphilae</taxon>
        <taxon>Methylacidiphilales</taxon>
        <taxon>Methylacidiphilaceae</taxon>
        <taxon>Candidatus Methylacidithermus</taxon>
    </lineage>
</organism>
<dbReference type="EMBL" id="CAJNOB010000029">
    <property type="protein sequence ID" value="CAF0700336.1"/>
    <property type="molecule type" value="Genomic_DNA"/>
</dbReference>
<reference evidence="1" key="1">
    <citation type="submission" date="2021-02" db="EMBL/GenBank/DDBJ databases">
        <authorList>
            <person name="Cremers G."/>
            <person name="Picone N."/>
        </authorList>
    </citation>
    <scope>NUCLEOTIDE SEQUENCE</scope>
    <source>
        <strain evidence="1">PQ17</strain>
    </source>
</reference>
<evidence type="ECO:0000313" key="1">
    <source>
        <dbReference type="EMBL" id="CAF0700336.1"/>
    </source>
</evidence>
<dbReference type="AlphaFoldDB" id="A0A8J2BJJ5"/>
<name>A0A8J2BJJ5_9BACT</name>
<accession>A0A8J2BJJ5</accession>
<proteinExistence type="predicted"/>
<protein>
    <submittedName>
        <fullName evidence="1">Uncharacterized protein</fullName>
    </submittedName>
</protein>
<gene>
    <name evidence="1" type="ORF">MPNT_350016</name>
</gene>
<dbReference type="Proteomes" id="UP000663859">
    <property type="component" value="Unassembled WGS sequence"/>
</dbReference>
<evidence type="ECO:0000313" key="2">
    <source>
        <dbReference type="Proteomes" id="UP000663859"/>
    </source>
</evidence>
<keyword evidence="2" id="KW-1185">Reference proteome</keyword>
<sequence length="218" mass="22347">MGDSVDTGPQEGVAIKSQRLSQQAAGIGSGLLGRESSGAPPPSFSPLDISYFHASPAYAAVENELLQAYQQGQLFPAQEAAINLATQAGKEEIAQTMAGLGLSQSTMHAMLDGQIDLQAAGMKAQFLNQNLAQALAIHSSQTVPLELQMGYSLGLISQGLSAYGVSTNALGVASNALQAVAATQVAEQQMFLQTIQTVFSTIGSVLGSVLPKVIGAGA</sequence>
<dbReference type="RefSeq" id="WP_174583412.1">
    <property type="nucleotide sequence ID" value="NZ_CAJNOB010000029.1"/>
</dbReference>
<comment type="caution">
    <text evidence="1">The sequence shown here is derived from an EMBL/GenBank/DDBJ whole genome shotgun (WGS) entry which is preliminary data.</text>
</comment>